<protein>
    <recommendedName>
        <fullName evidence="6">MHD1 domain-containing protein</fullName>
    </recommendedName>
</protein>
<dbReference type="STRING" id="88036.D8RVQ0"/>
<feature type="domain" description="MHD1" evidence="2">
    <location>
        <begin position="363"/>
        <end position="506"/>
    </location>
</feature>
<dbReference type="InterPro" id="IPR057984">
    <property type="entry name" value="PATROL1_C"/>
</dbReference>
<dbReference type="EMBL" id="GL377591">
    <property type="protein sequence ID" value="EFJ23814.1"/>
    <property type="molecule type" value="Genomic_DNA"/>
</dbReference>
<accession>D8RVQ0</accession>
<dbReference type="PROSITE" id="PS51259">
    <property type="entry name" value="MHD2"/>
    <property type="match status" value="1"/>
</dbReference>
<name>D8RVQ0_SELML</name>
<evidence type="ECO:0000259" key="3">
    <source>
        <dbReference type="PROSITE" id="PS51259"/>
    </source>
</evidence>
<evidence type="ECO:0008006" key="6">
    <source>
        <dbReference type="Google" id="ProtNLM"/>
    </source>
</evidence>
<dbReference type="Proteomes" id="UP000001514">
    <property type="component" value="Unassembled WGS sequence"/>
</dbReference>
<dbReference type="OMA" id="NTESMEC"/>
<dbReference type="AlphaFoldDB" id="D8RVQ0"/>
<dbReference type="InterPro" id="IPR014770">
    <property type="entry name" value="Munc13_1"/>
</dbReference>
<evidence type="ECO:0000313" key="4">
    <source>
        <dbReference type="EMBL" id="EFJ23814.1"/>
    </source>
</evidence>
<organism evidence="5">
    <name type="scientific">Selaginella moellendorffii</name>
    <name type="common">Spikemoss</name>
    <dbReference type="NCBI Taxonomy" id="88036"/>
    <lineage>
        <taxon>Eukaryota</taxon>
        <taxon>Viridiplantae</taxon>
        <taxon>Streptophyta</taxon>
        <taxon>Embryophyta</taxon>
        <taxon>Tracheophyta</taxon>
        <taxon>Lycopodiopsida</taxon>
        <taxon>Selaginellales</taxon>
        <taxon>Selaginellaceae</taxon>
        <taxon>Selaginella</taxon>
    </lineage>
</organism>
<dbReference type="eggNOG" id="ENOG502QSUB">
    <property type="taxonomic scope" value="Eukaryota"/>
</dbReference>
<evidence type="ECO:0000259" key="2">
    <source>
        <dbReference type="PROSITE" id="PS51258"/>
    </source>
</evidence>
<dbReference type="PANTHER" id="PTHR31280">
    <property type="entry name" value="PROTEIN UNC-13 HOMOLOG"/>
    <property type="match status" value="1"/>
</dbReference>
<sequence length="802" mass="89515">MQTGKSLVVPVELLQNIGSTDFFESEEYNQWRSSQLDVLEAGLLCHPKIDLDKRELGAQRLKQVLFEARQTPFETGRNSERMQALRSAAMALASRGDDGIHWADGYPFNVHLYQVLLQCCFDTQDPSAVIDEMDELVDLLKNGWSILGIDQKVHNICFLWVLFRQFFVTGETELELLGAAQTQLNEVSKDAKNERDAIYIQLLSSALSGMQQSVEKRLFSYHDAFPVGGAGLMDKLIPYALAAAQILHEDISQEYRRRRTEQVNVAATRIDAYIRSSVRSAFAMMMEQVDSKRKLAKTQTPALAVLAKDTMDLLRNEKAKYSPIFSQWHPNPGGVAAATLHACYHRELKQYLTGLKILTPESVEVLKSADQLEKELVQAVVEDAVDCDDGGKGLIREMPPFEGDSTVAALTKQWVQSSIERLGEWAERNMAKEDWNPNAMREHYAPSVVELLRLIEETLDAFYVLPISPPKDVVQDLASGVDRVLYRYVAHAVSNCESKTNPRLPPLTRWNKDLHAKSSLSWFKKDKRKGQVEPRNGVQHVDTTELQHLCVRINTLYHLESELEFMDKRIRAGWQDNSPGKSPDASGDQAKFERARSSCKEGIQKLTEAGVHRAVFQDMRAVLWDGLYAGGVANARVDQVIHQLDAQLEVIASTVSGRLRNKLVTALMRCCFDAFSLVILGGGPSRAFQAADAAMLEEDLAALRELFKADGDGLPAEVVDRYSSCAAQVLPLFAMETGELIDRLKSLDGGGRSRGSSSAPVPPNPKSWSPSDPNTVLRVLCHRADETASKFLKKAYGLPKRV</sequence>
<dbReference type="InterPro" id="IPR014772">
    <property type="entry name" value="Munc13_dom-2"/>
</dbReference>
<evidence type="ECO:0000256" key="1">
    <source>
        <dbReference type="SAM" id="MobiDB-lite"/>
    </source>
</evidence>
<dbReference type="FunCoup" id="D8RVQ0">
    <property type="interactions" value="1691"/>
</dbReference>
<dbReference type="PROSITE" id="PS51258">
    <property type="entry name" value="MHD1"/>
    <property type="match status" value="1"/>
</dbReference>
<keyword evidence="5" id="KW-1185">Reference proteome</keyword>
<gene>
    <name evidence="4" type="ORF">SELMODRAFT_174730</name>
</gene>
<dbReference type="KEGG" id="smo:SELMODRAFT_174730"/>
<dbReference type="InParanoid" id="D8RVQ0"/>
<dbReference type="Pfam" id="PF25761">
    <property type="entry name" value="TPR_PATROL1"/>
    <property type="match status" value="1"/>
</dbReference>
<feature type="domain" description="MHD2" evidence="3">
    <location>
        <begin position="634"/>
        <end position="744"/>
    </location>
</feature>
<dbReference type="InterPro" id="IPR008528">
    <property type="entry name" value="unc-13_homologue"/>
</dbReference>
<evidence type="ECO:0000313" key="5">
    <source>
        <dbReference type="Proteomes" id="UP000001514"/>
    </source>
</evidence>
<feature type="region of interest" description="Disordered" evidence="1">
    <location>
        <begin position="746"/>
        <end position="773"/>
    </location>
</feature>
<dbReference type="HOGENOM" id="CLU_009468_0_0_1"/>
<reference evidence="4 5" key="1">
    <citation type="journal article" date="2011" name="Science">
        <title>The Selaginella genome identifies genetic changes associated with the evolution of vascular plants.</title>
        <authorList>
            <person name="Banks J.A."/>
            <person name="Nishiyama T."/>
            <person name="Hasebe M."/>
            <person name="Bowman J.L."/>
            <person name="Gribskov M."/>
            <person name="dePamphilis C."/>
            <person name="Albert V.A."/>
            <person name="Aono N."/>
            <person name="Aoyama T."/>
            <person name="Ambrose B.A."/>
            <person name="Ashton N.W."/>
            <person name="Axtell M.J."/>
            <person name="Barker E."/>
            <person name="Barker M.S."/>
            <person name="Bennetzen J.L."/>
            <person name="Bonawitz N.D."/>
            <person name="Chapple C."/>
            <person name="Cheng C."/>
            <person name="Correa L.G."/>
            <person name="Dacre M."/>
            <person name="DeBarry J."/>
            <person name="Dreyer I."/>
            <person name="Elias M."/>
            <person name="Engstrom E.M."/>
            <person name="Estelle M."/>
            <person name="Feng L."/>
            <person name="Finet C."/>
            <person name="Floyd S.K."/>
            <person name="Frommer W.B."/>
            <person name="Fujita T."/>
            <person name="Gramzow L."/>
            <person name="Gutensohn M."/>
            <person name="Harholt J."/>
            <person name="Hattori M."/>
            <person name="Heyl A."/>
            <person name="Hirai T."/>
            <person name="Hiwatashi Y."/>
            <person name="Ishikawa M."/>
            <person name="Iwata M."/>
            <person name="Karol K.G."/>
            <person name="Koehler B."/>
            <person name="Kolukisaoglu U."/>
            <person name="Kubo M."/>
            <person name="Kurata T."/>
            <person name="Lalonde S."/>
            <person name="Li K."/>
            <person name="Li Y."/>
            <person name="Litt A."/>
            <person name="Lyons E."/>
            <person name="Manning G."/>
            <person name="Maruyama T."/>
            <person name="Michael T.P."/>
            <person name="Mikami K."/>
            <person name="Miyazaki S."/>
            <person name="Morinaga S."/>
            <person name="Murata T."/>
            <person name="Mueller-Roeber B."/>
            <person name="Nelson D.R."/>
            <person name="Obara M."/>
            <person name="Oguri Y."/>
            <person name="Olmstead R.G."/>
            <person name="Onodera N."/>
            <person name="Petersen B.L."/>
            <person name="Pils B."/>
            <person name="Prigge M."/>
            <person name="Rensing S.A."/>
            <person name="Riano-Pachon D.M."/>
            <person name="Roberts A.W."/>
            <person name="Sato Y."/>
            <person name="Scheller H.V."/>
            <person name="Schulz B."/>
            <person name="Schulz C."/>
            <person name="Shakirov E.V."/>
            <person name="Shibagaki N."/>
            <person name="Shinohara N."/>
            <person name="Shippen D.E."/>
            <person name="Soerensen I."/>
            <person name="Sotooka R."/>
            <person name="Sugimoto N."/>
            <person name="Sugita M."/>
            <person name="Sumikawa N."/>
            <person name="Tanurdzic M."/>
            <person name="Theissen G."/>
            <person name="Ulvskov P."/>
            <person name="Wakazuki S."/>
            <person name="Weng J.K."/>
            <person name="Willats W.W."/>
            <person name="Wipf D."/>
            <person name="Wolf P.G."/>
            <person name="Yang L."/>
            <person name="Zimmer A.D."/>
            <person name="Zhu Q."/>
            <person name="Mitros T."/>
            <person name="Hellsten U."/>
            <person name="Loque D."/>
            <person name="Otillar R."/>
            <person name="Salamov A."/>
            <person name="Schmutz J."/>
            <person name="Shapiro H."/>
            <person name="Lindquist E."/>
            <person name="Lucas S."/>
            <person name="Rokhsar D."/>
            <person name="Grigoriev I.V."/>
        </authorList>
    </citation>
    <scope>NUCLEOTIDE SEQUENCE [LARGE SCALE GENOMIC DNA]</scope>
</reference>
<dbReference type="Gramene" id="EFJ23814">
    <property type="protein sequence ID" value="EFJ23814"/>
    <property type="gene ID" value="SELMODRAFT_174730"/>
</dbReference>
<dbReference type="PANTHER" id="PTHR31280:SF4">
    <property type="entry name" value="ELONGATION FACTOR TS (DUF810)"/>
    <property type="match status" value="1"/>
</dbReference>
<proteinExistence type="predicted"/>